<evidence type="ECO:0000313" key="10">
    <source>
        <dbReference type="Proteomes" id="UP000823615"/>
    </source>
</evidence>
<reference evidence="9" key="2">
    <citation type="journal article" date="2021" name="PeerJ">
        <title>Extensive microbial diversity within the chicken gut microbiome revealed by metagenomics and culture.</title>
        <authorList>
            <person name="Gilroy R."/>
            <person name="Ravi A."/>
            <person name="Getino M."/>
            <person name="Pursley I."/>
            <person name="Horton D.L."/>
            <person name="Alikhan N.F."/>
            <person name="Baker D."/>
            <person name="Gharbi K."/>
            <person name="Hall N."/>
            <person name="Watson M."/>
            <person name="Adriaenssens E.M."/>
            <person name="Foster-Nyarko E."/>
            <person name="Jarju S."/>
            <person name="Secka A."/>
            <person name="Antonio M."/>
            <person name="Oren A."/>
            <person name="Chaudhuri R.R."/>
            <person name="La Ragione R."/>
            <person name="Hildebrand F."/>
            <person name="Pallen M.J."/>
        </authorList>
    </citation>
    <scope>NUCLEOTIDE SEQUENCE</scope>
    <source>
        <strain evidence="9">7293</strain>
    </source>
</reference>
<feature type="transmembrane region" description="Helical" evidence="7">
    <location>
        <begin position="279"/>
        <end position="298"/>
    </location>
</feature>
<dbReference type="AlphaFoldDB" id="A0A9D9H3S5"/>
<evidence type="ECO:0000256" key="7">
    <source>
        <dbReference type="RuleBase" id="RU363032"/>
    </source>
</evidence>
<protein>
    <submittedName>
        <fullName evidence="9">Sugar ABC transporter permease</fullName>
    </submittedName>
</protein>
<dbReference type="EMBL" id="JADIMT010000004">
    <property type="protein sequence ID" value="MBO8435411.1"/>
    <property type="molecule type" value="Genomic_DNA"/>
</dbReference>
<evidence type="ECO:0000256" key="2">
    <source>
        <dbReference type="ARBA" id="ARBA00022448"/>
    </source>
</evidence>
<comment type="similarity">
    <text evidence="7">Belongs to the binding-protein-dependent transport system permease family.</text>
</comment>
<dbReference type="PANTHER" id="PTHR30193:SF41">
    <property type="entry name" value="DIACETYLCHITOBIOSE UPTAKE SYSTEM PERMEASE PROTEIN NGCF"/>
    <property type="match status" value="1"/>
</dbReference>
<evidence type="ECO:0000256" key="5">
    <source>
        <dbReference type="ARBA" id="ARBA00022989"/>
    </source>
</evidence>
<proteinExistence type="inferred from homology"/>
<dbReference type="InterPro" id="IPR051393">
    <property type="entry name" value="ABC_transporter_permease"/>
</dbReference>
<accession>A0A9D9H3S5</accession>
<feature type="transmembrane region" description="Helical" evidence="7">
    <location>
        <begin position="114"/>
        <end position="135"/>
    </location>
</feature>
<feature type="transmembrane region" description="Helical" evidence="7">
    <location>
        <begin position="21"/>
        <end position="44"/>
    </location>
</feature>
<comment type="subcellular location">
    <subcellularLocation>
        <location evidence="1 7">Cell membrane</location>
        <topology evidence="1 7">Multi-pass membrane protein</topology>
    </subcellularLocation>
</comment>
<evidence type="ECO:0000256" key="6">
    <source>
        <dbReference type="ARBA" id="ARBA00023136"/>
    </source>
</evidence>
<evidence type="ECO:0000256" key="4">
    <source>
        <dbReference type="ARBA" id="ARBA00022692"/>
    </source>
</evidence>
<dbReference type="GO" id="GO:0055085">
    <property type="term" value="P:transmembrane transport"/>
    <property type="evidence" value="ECO:0007669"/>
    <property type="project" value="InterPro"/>
</dbReference>
<dbReference type="SUPFAM" id="SSF161098">
    <property type="entry name" value="MetI-like"/>
    <property type="match status" value="1"/>
</dbReference>
<keyword evidence="2 7" id="KW-0813">Transport</keyword>
<dbReference type="PANTHER" id="PTHR30193">
    <property type="entry name" value="ABC TRANSPORTER PERMEASE PROTEIN"/>
    <property type="match status" value="1"/>
</dbReference>
<feature type="domain" description="ABC transmembrane type-1" evidence="8">
    <location>
        <begin position="77"/>
        <end position="298"/>
    </location>
</feature>
<keyword evidence="6 7" id="KW-0472">Membrane</keyword>
<evidence type="ECO:0000313" key="9">
    <source>
        <dbReference type="EMBL" id="MBO8435411.1"/>
    </source>
</evidence>
<name>A0A9D9H3S5_9SPIO</name>
<reference evidence="9" key="1">
    <citation type="submission" date="2020-10" db="EMBL/GenBank/DDBJ databases">
        <authorList>
            <person name="Gilroy R."/>
        </authorList>
    </citation>
    <scope>NUCLEOTIDE SEQUENCE</scope>
    <source>
        <strain evidence="9">7293</strain>
    </source>
</reference>
<gene>
    <name evidence="9" type="ORF">IAA97_00300</name>
</gene>
<dbReference type="InterPro" id="IPR000515">
    <property type="entry name" value="MetI-like"/>
</dbReference>
<keyword evidence="4 7" id="KW-0812">Transmembrane</keyword>
<organism evidence="9 10">
    <name type="scientific">Candidatus Ornithospirochaeta stercoripullorum</name>
    <dbReference type="NCBI Taxonomy" id="2840899"/>
    <lineage>
        <taxon>Bacteria</taxon>
        <taxon>Pseudomonadati</taxon>
        <taxon>Spirochaetota</taxon>
        <taxon>Spirochaetia</taxon>
        <taxon>Spirochaetales</taxon>
        <taxon>Spirochaetaceae</taxon>
        <taxon>Spirochaetaceae incertae sedis</taxon>
        <taxon>Candidatus Ornithospirochaeta</taxon>
    </lineage>
</organism>
<dbReference type="Pfam" id="PF00528">
    <property type="entry name" value="BPD_transp_1"/>
    <property type="match status" value="1"/>
</dbReference>
<sequence length="309" mass="34501">MKNNNLARQIKKEDKRDKRAALIMLSPVVFLLLVCSIYPFLWMFRYVCFDYNGFNATFTGTRNFTRMLSDTTFWTSVGHTFEYAFYKLVFIIPLALVCAVLLNQKIRGTSVFRAVYFMPTVISSSISGMIFTFIFATQNGILNGMLMGIGLIDAPVQWLTSTEHVMSAVTVLAIWGGFGNYMLYFITGMNVISEDVYEAAKIDGANGVQTFFKITLPMLSPILKVVLMLAITGAFKDYEAIMVLTQGGPGNRSMVMFLYIYNLIFGSGLTNMTQPQIGYGALLSVVAAIIVGIVTIAYQRIARKLDEVM</sequence>
<dbReference type="Proteomes" id="UP000823615">
    <property type="component" value="Unassembled WGS sequence"/>
</dbReference>
<dbReference type="Gene3D" id="1.10.3720.10">
    <property type="entry name" value="MetI-like"/>
    <property type="match status" value="1"/>
</dbReference>
<evidence type="ECO:0000259" key="8">
    <source>
        <dbReference type="PROSITE" id="PS50928"/>
    </source>
</evidence>
<feature type="transmembrane region" description="Helical" evidence="7">
    <location>
        <begin position="256"/>
        <end position="273"/>
    </location>
</feature>
<keyword evidence="3" id="KW-1003">Cell membrane</keyword>
<comment type="caution">
    <text evidence="9">The sequence shown here is derived from an EMBL/GenBank/DDBJ whole genome shotgun (WGS) entry which is preliminary data.</text>
</comment>
<evidence type="ECO:0000256" key="3">
    <source>
        <dbReference type="ARBA" id="ARBA00022475"/>
    </source>
</evidence>
<dbReference type="GO" id="GO:0005886">
    <property type="term" value="C:plasma membrane"/>
    <property type="evidence" value="ECO:0007669"/>
    <property type="project" value="UniProtKB-SubCell"/>
</dbReference>
<feature type="transmembrane region" description="Helical" evidence="7">
    <location>
        <begin position="166"/>
        <end position="186"/>
    </location>
</feature>
<dbReference type="InterPro" id="IPR035906">
    <property type="entry name" value="MetI-like_sf"/>
</dbReference>
<dbReference type="CDD" id="cd06261">
    <property type="entry name" value="TM_PBP2"/>
    <property type="match status" value="1"/>
</dbReference>
<keyword evidence="5 7" id="KW-1133">Transmembrane helix</keyword>
<feature type="transmembrane region" description="Helical" evidence="7">
    <location>
        <begin position="214"/>
        <end position="235"/>
    </location>
</feature>
<dbReference type="PROSITE" id="PS50928">
    <property type="entry name" value="ABC_TM1"/>
    <property type="match status" value="1"/>
</dbReference>
<feature type="transmembrane region" description="Helical" evidence="7">
    <location>
        <begin position="83"/>
        <end position="102"/>
    </location>
</feature>
<evidence type="ECO:0000256" key="1">
    <source>
        <dbReference type="ARBA" id="ARBA00004651"/>
    </source>
</evidence>